<evidence type="ECO:0000313" key="6">
    <source>
        <dbReference type="EMBL" id="SVC41988.1"/>
    </source>
</evidence>
<dbReference type="PROSITE" id="PS00523">
    <property type="entry name" value="SULFATASE_1"/>
    <property type="match status" value="1"/>
</dbReference>
<evidence type="ECO:0000259" key="5">
    <source>
        <dbReference type="Pfam" id="PF00884"/>
    </source>
</evidence>
<dbReference type="SUPFAM" id="SSF53649">
    <property type="entry name" value="Alkaline phosphatase-like"/>
    <property type="match status" value="1"/>
</dbReference>
<proteinExistence type="inferred from homology"/>
<protein>
    <recommendedName>
        <fullName evidence="5">Sulfatase N-terminal domain-containing protein</fullName>
    </recommendedName>
</protein>
<dbReference type="AlphaFoldDB" id="A0A382LZV3"/>
<dbReference type="PANTHER" id="PTHR42693:SF53">
    <property type="entry name" value="ENDO-4-O-SULFATASE"/>
    <property type="match status" value="1"/>
</dbReference>
<comment type="similarity">
    <text evidence="1">Belongs to the sulfatase family.</text>
</comment>
<name>A0A382LZV3_9ZZZZ</name>
<dbReference type="EMBL" id="UINC01090230">
    <property type="protein sequence ID" value="SVC41988.1"/>
    <property type="molecule type" value="Genomic_DNA"/>
</dbReference>
<keyword evidence="4" id="KW-0106">Calcium</keyword>
<evidence type="ECO:0000256" key="1">
    <source>
        <dbReference type="ARBA" id="ARBA00008779"/>
    </source>
</evidence>
<keyword evidence="2" id="KW-0479">Metal-binding</keyword>
<organism evidence="6">
    <name type="scientific">marine metagenome</name>
    <dbReference type="NCBI Taxonomy" id="408172"/>
    <lineage>
        <taxon>unclassified sequences</taxon>
        <taxon>metagenomes</taxon>
        <taxon>ecological metagenomes</taxon>
    </lineage>
</organism>
<accession>A0A382LZV3</accession>
<dbReference type="PANTHER" id="PTHR42693">
    <property type="entry name" value="ARYLSULFATASE FAMILY MEMBER"/>
    <property type="match status" value="1"/>
</dbReference>
<dbReference type="InterPro" id="IPR024607">
    <property type="entry name" value="Sulfatase_CS"/>
</dbReference>
<dbReference type="Gene3D" id="3.40.720.10">
    <property type="entry name" value="Alkaline Phosphatase, subunit A"/>
    <property type="match status" value="1"/>
</dbReference>
<feature type="non-terminal residue" evidence="6">
    <location>
        <position position="122"/>
    </location>
</feature>
<keyword evidence="3" id="KW-0378">Hydrolase</keyword>
<sequence>MALAAFTAPALGQADTRPNIVFIIADDLAWDDLGCTGNPGVRTPNLDRLANGGMRFTNAYLTISSCSPSRASIITGTYPHQTDAEQLHWPLPADRLTFVELLKASGYWTAAAGKWHLGDAVK</sequence>
<evidence type="ECO:0000256" key="2">
    <source>
        <dbReference type="ARBA" id="ARBA00022723"/>
    </source>
</evidence>
<dbReference type="InterPro" id="IPR017850">
    <property type="entry name" value="Alkaline_phosphatase_core_sf"/>
</dbReference>
<dbReference type="Pfam" id="PF00884">
    <property type="entry name" value="Sulfatase"/>
    <property type="match status" value="1"/>
</dbReference>
<dbReference type="InterPro" id="IPR000917">
    <property type="entry name" value="Sulfatase_N"/>
</dbReference>
<evidence type="ECO:0000256" key="3">
    <source>
        <dbReference type="ARBA" id="ARBA00022801"/>
    </source>
</evidence>
<dbReference type="GO" id="GO:0046872">
    <property type="term" value="F:metal ion binding"/>
    <property type="evidence" value="ECO:0007669"/>
    <property type="project" value="UniProtKB-KW"/>
</dbReference>
<dbReference type="GO" id="GO:0004065">
    <property type="term" value="F:arylsulfatase activity"/>
    <property type="evidence" value="ECO:0007669"/>
    <property type="project" value="TreeGrafter"/>
</dbReference>
<dbReference type="PROSITE" id="PS00149">
    <property type="entry name" value="SULFATASE_2"/>
    <property type="match status" value="1"/>
</dbReference>
<gene>
    <name evidence="6" type="ORF">METZ01_LOCUS294842</name>
</gene>
<reference evidence="6" key="1">
    <citation type="submission" date="2018-05" db="EMBL/GenBank/DDBJ databases">
        <authorList>
            <person name="Lanie J.A."/>
            <person name="Ng W.-L."/>
            <person name="Kazmierczak K.M."/>
            <person name="Andrzejewski T.M."/>
            <person name="Davidsen T.M."/>
            <person name="Wayne K.J."/>
            <person name="Tettelin H."/>
            <person name="Glass J.I."/>
            <person name="Rusch D."/>
            <person name="Podicherti R."/>
            <person name="Tsui H.-C.T."/>
            <person name="Winkler M.E."/>
        </authorList>
    </citation>
    <scope>NUCLEOTIDE SEQUENCE</scope>
</reference>
<feature type="domain" description="Sulfatase N-terminal" evidence="5">
    <location>
        <begin position="18"/>
        <end position="118"/>
    </location>
</feature>
<dbReference type="InterPro" id="IPR050738">
    <property type="entry name" value="Sulfatase"/>
</dbReference>
<evidence type="ECO:0000256" key="4">
    <source>
        <dbReference type="ARBA" id="ARBA00022837"/>
    </source>
</evidence>